<keyword evidence="5" id="KW-1185">Reference proteome</keyword>
<dbReference type="EMBL" id="JAOCZP010000007">
    <property type="protein sequence ID" value="MCT7377257.1"/>
    <property type="molecule type" value="Genomic_DNA"/>
</dbReference>
<dbReference type="InterPro" id="IPR000182">
    <property type="entry name" value="GNAT_dom"/>
</dbReference>
<evidence type="ECO:0000259" key="3">
    <source>
        <dbReference type="PROSITE" id="PS51186"/>
    </source>
</evidence>
<gene>
    <name evidence="4" type="ORF">N5A92_19755</name>
</gene>
<dbReference type="SUPFAM" id="SSF55729">
    <property type="entry name" value="Acyl-CoA N-acyltransferases (Nat)"/>
    <property type="match status" value="1"/>
</dbReference>
<dbReference type="PROSITE" id="PS51186">
    <property type="entry name" value="GNAT"/>
    <property type="match status" value="1"/>
</dbReference>
<comment type="caution">
    <text evidence="4">The sequence shown here is derived from an EMBL/GenBank/DDBJ whole genome shotgun (WGS) entry which is preliminary data.</text>
</comment>
<dbReference type="Proteomes" id="UP001320831">
    <property type="component" value="Unassembled WGS sequence"/>
</dbReference>
<feature type="domain" description="N-acetyltransferase" evidence="3">
    <location>
        <begin position="4"/>
        <end position="146"/>
    </location>
</feature>
<evidence type="ECO:0000313" key="4">
    <source>
        <dbReference type="EMBL" id="MCT7377257.1"/>
    </source>
</evidence>
<keyword evidence="2" id="KW-0012">Acyltransferase</keyword>
<evidence type="ECO:0000256" key="2">
    <source>
        <dbReference type="ARBA" id="ARBA00023315"/>
    </source>
</evidence>
<reference evidence="4 5" key="1">
    <citation type="submission" date="2022-09" db="EMBL/GenBank/DDBJ databases">
        <title>Chelativorans salina sp. nov., a novel slightly halophilic bacterium isolated from a saline lake sediment enrichment.</title>
        <authorList>
            <person name="Gao L."/>
            <person name="Fang B.-Z."/>
            <person name="Li W.-J."/>
        </authorList>
    </citation>
    <scope>NUCLEOTIDE SEQUENCE [LARGE SCALE GENOMIC DNA]</scope>
    <source>
        <strain evidence="4 5">EGI FJ00035</strain>
    </source>
</reference>
<dbReference type="InterPro" id="IPR051016">
    <property type="entry name" value="Diverse_Substrate_AcTransf"/>
</dbReference>
<proteinExistence type="predicted"/>
<dbReference type="PANTHER" id="PTHR10545">
    <property type="entry name" value="DIAMINE N-ACETYLTRANSFERASE"/>
    <property type="match status" value="1"/>
</dbReference>
<dbReference type="InterPro" id="IPR016181">
    <property type="entry name" value="Acyl_CoA_acyltransferase"/>
</dbReference>
<sequence>MPEAIIRRFSAIDRKRWNALWQDYNIFYERSVEDRVTERLWSRLLENSGEPYGFAAELDGVVVGFAHYFFVFSTSDWNPRCYLQDLYAEPAARGRGVGRALIEAVYAEADRKEAAQTYWLTQEFNHTARRLYDRVGKLTPFVKYQR</sequence>
<dbReference type="Pfam" id="PF00583">
    <property type="entry name" value="Acetyltransf_1"/>
    <property type="match status" value="1"/>
</dbReference>
<dbReference type="RefSeq" id="WP_260905694.1">
    <property type="nucleotide sequence ID" value="NZ_JAOCZP010000007.1"/>
</dbReference>
<name>A0ABT2LRT3_9HYPH</name>
<accession>A0ABT2LRT3</accession>
<organism evidence="4 5">
    <name type="scientific">Chelativorans salis</name>
    <dbReference type="NCBI Taxonomy" id="2978478"/>
    <lineage>
        <taxon>Bacteria</taxon>
        <taxon>Pseudomonadati</taxon>
        <taxon>Pseudomonadota</taxon>
        <taxon>Alphaproteobacteria</taxon>
        <taxon>Hyphomicrobiales</taxon>
        <taxon>Phyllobacteriaceae</taxon>
        <taxon>Chelativorans</taxon>
    </lineage>
</organism>
<dbReference type="Gene3D" id="3.40.630.30">
    <property type="match status" value="1"/>
</dbReference>
<protein>
    <submittedName>
        <fullName evidence="4">GNAT family N-acetyltransferase</fullName>
    </submittedName>
</protein>
<evidence type="ECO:0000256" key="1">
    <source>
        <dbReference type="ARBA" id="ARBA00022679"/>
    </source>
</evidence>
<dbReference type="PANTHER" id="PTHR10545:SF42">
    <property type="entry name" value="ACETYLTRANSFERASE"/>
    <property type="match status" value="1"/>
</dbReference>
<dbReference type="CDD" id="cd04301">
    <property type="entry name" value="NAT_SF"/>
    <property type="match status" value="1"/>
</dbReference>
<evidence type="ECO:0000313" key="5">
    <source>
        <dbReference type="Proteomes" id="UP001320831"/>
    </source>
</evidence>
<keyword evidence="1" id="KW-0808">Transferase</keyword>